<evidence type="ECO:0000313" key="2">
    <source>
        <dbReference type="Proteomes" id="UP000266723"/>
    </source>
</evidence>
<dbReference type="Proteomes" id="UP000266723">
    <property type="component" value="Unassembled WGS sequence"/>
</dbReference>
<sequence>MVDGALRRYDGVLKLGDLEHVECAERGERDSVVDVANEECQDALCYRIFVFSSEVFHFPEEGCDPGTGPEKHHSGEPGFLLAGILGTGVPSSRDPGNRGSFQQGSRGRCPAWDRGLVLLGLMILVEDGKLWASDDVLDTMEPGALMFPKEELHALICRG</sequence>
<accession>A0ABQ7ES79</accession>
<reference evidence="1 2" key="1">
    <citation type="journal article" date="2020" name="BMC Genomics">
        <title>Intraspecific diversification of the crop wild relative Brassica cretica Lam. using demographic model selection.</title>
        <authorList>
            <person name="Kioukis A."/>
            <person name="Michalopoulou V.A."/>
            <person name="Briers L."/>
            <person name="Pirintsos S."/>
            <person name="Studholme D.J."/>
            <person name="Pavlidis P."/>
            <person name="Sarris P.F."/>
        </authorList>
    </citation>
    <scope>NUCLEOTIDE SEQUENCE [LARGE SCALE GENOMIC DNA]</scope>
    <source>
        <strain evidence="2">cv. PFS-1207/04</strain>
    </source>
</reference>
<evidence type="ECO:0000313" key="1">
    <source>
        <dbReference type="EMBL" id="KAF3606563.1"/>
    </source>
</evidence>
<gene>
    <name evidence="1" type="ORF">DY000_02047846</name>
</gene>
<comment type="caution">
    <text evidence="1">The sequence shown here is derived from an EMBL/GenBank/DDBJ whole genome shotgun (WGS) entry which is preliminary data.</text>
</comment>
<proteinExistence type="predicted"/>
<name>A0ABQ7ES79_BRACR</name>
<dbReference type="EMBL" id="QGKV02000297">
    <property type="protein sequence ID" value="KAF3606563.1"/>
    <property type="molecule type" value="Genomic_DNA"/>
</dbReference>
<organism evidence="1 2">
    <name type="scientific">Brassica cretica</name>
    <name type="common">Mustard</name>
    <dbReference type="NCBI Taxonomy" id="69181"/>
    <lineage>
        <taxon>Eukaryota</taxon>
        <taxon>Viridiplantae</taxon>
        <taxon>Streptophyta</taxon>
        <taxon>Embryophyta</taxon>
        <taxon>Tracheophyta</taxon>
        <taxon>Spermatophyta</taxon>
        <taxon>Magnoliopsida</taxon>
        <taxon>eudicotyledons</taxon>
        <taxon>Gunneridae</taxon>
        <taxon>Pentapetalae</taxon>
        <taxon>rosids</taxon>
        <taxon>malvids</taxon>
        <taxon>Brassicales</taxon>
        <taxon>Brassicaceae</taxon>
        <taxon>Brassiceae</taxon>
        <taxon>Brassica</taxon>
    </lineage>
</organism>
<keyword evidence="2" id="KW-1185">Reference proteome</keyword>
<protein>
    <submittedName>
        <fullName evidence="1">Uncharacterized protein</fullName>
    </submittedName>
</protein>